<dbReference type="AlphaFoldDB" id="A0AAE1CXI9"/>
<feature type="region of interest" description="Disordered" evidence="1">
    <location>
        <begin position="101"/>
        <end position="149"/>
    </location>
</feature>
<comment type="caution">
    <text evidence="2">The sequence shown here is derived from an EMBL/GenBank/DDBJ whole genome shotgun (WGS) entry which is preliminary data.</text>
</comment>
<sequence length="149" mass="16843">MRSIQPTQPRFHGNQVIHEPSSLASAKYVYDRKDSLQRPYDGPYRVVSKSDKNFTLYVKGHTETVSIDRLKTAFVTQFGNSEENKPVICPAEAIADDNTRIRTFNCSPDPDLSRSLPAPISSTLQSDDRPDTVSTTRSGRIQRRPLRFS</sequence>
<evidence type="ECO:0000313" key="3">
    <source>
        <dbReference type="Proteomes" id="UP001283361"/>
    </source>
</evidence>
<organism evidence="2 3">
    <name type="scientific">Elysia crispata</name>
    <name type="common">lettuce slug</name>
    <dbReference type="NCBI Taxonomy" id="231223"/>
    <lineage>
        <taxon>Eukaryota</taxon>
        <taxon>Metazoa</taxon>
        <taxon>Spiralia</taxon>
        <taxon>Lophotrochozoa</taxon>
        <taxon>Mollusca</taxon>
        <taxon>Gastropoda</taxon>
        <taxon>Heterobranchia</taxon>
        <taxon>Euthyneura</taxon>
        <taxon>Panpulmonata</taxon>
        <taxon>Sacoglossa</taxon>
        <taxon>Placobranchoidea</taxon>
        <taxon>Plakobranchidae</taxon>
        <taxon>Elysia</taxon>
    </lineage>
</organism>
<dbReference type="PANTHER" id="PTHR38681:SF1">
    <property type="entry name" value="RETROVIRUS-RELATED POL POLYPROTEIN FROM TRANSPOSON 412-LIKE PROTEIN"/>
    <property type="match status" value="1"/>
</dbReference>
<evidence type="ECO:0000256" key="1">
    <source>
        <dbReference type="SAM" id="MobiDB-lite"/>
    </source>
</evidence>
<dbReference type="PANTHER" id="PTHR38681">
    <property type="entry name" value="RETROVIRUS-RELATED POL POLYPROTEIN FROM TRANSPOSON 412-LIKE PROTEIN-RELATED"/>
    <property type="match status" value="1"/>
</dbReference>
<proteinExistence type="predicted"/>
<evidence type="ECO:0000313" key="2">
    <source>
        <dbReference type="EMBL" id="KAK3742078.1"/>
    </source>
</evidence>
<protein>
    <submittedName>
        <fullName evidence="2">Uncharacterized protein</fullName>
    </submittedName>
</protein>
<dbReference type="EMBL" id="JAWDGP010006377">
    <property type="protein sequence ID" value="KAK3742078.1"/>
    <property type="molecule type" value="Genomic_DNA"/>
</dbReference>
<reference evidence="2" key="1">
    <citation type="journal article" date="2023" name="G3 (Bethesda)">
        <title>A reference genome for the long-term kleptoplast-retaining sea slug Elysia crispata morphotype clarki.</title>
        <authorList>
            <person name="Eastman K.E."/>
            <person name="Pendleton A.L."/>
            <person name="Shaikh M.A."/>
            <person name="Suttiyut T."/>
            <person name="Ogas R."/>
            <person name="Tomko P."/>
            <person name="Gavelis G."/>
            <person name="Widhalm J.R."/>
            <person name="Wisecaver J.H."/>
        </authorList>
    </citation>
    <scope>NUCLEOTIDE SEQUENCE</scope>
    <source>
        <strain evidence="2">ECLA1</strain>
    </source>
</reference>
<dbReference type="Proteomes" id="UP001283361">
    <property type="component" value="Unassembled WGS sequence"/>
</dbReference>
<gene>
    <name evidence="2" type="ORF">RRG08_017538</name>
</gene>
<name>A0AAE1CXI9_9GAST</name>
<feature type="compositionally biased region" description="Basic residues" evidence="1">
    <location>
        <begin position="140"/>
        <end position="149"/>
    </location>
</feature>
<keyword evidence="3" id="KW-1185">Reference proteome</keyword>
<accession>A0AAE1CXI9</accession>